<dbReference type="PROSITE" id="PS51318">
    <property type="entry name" value="TAT"/>
    <property type="match status" value="1"/>
</dbReference>
<evidence type="ECO:0000313" key="1">
    <source>
        <dbReference type="EMBL" id="MFC5972318.1"/>
    </source>
</evidence>
<dbReference type="AlphaFoldDB" id="A0ABD5RPA3"/>
<proteinExistence type="predicted"/>
<dbReference type="GO" id="GO:0016787">
    <property type="term" value="F:hydrolase activity"/>
    <property type="evidence" value="ECO:0007669"/>
    <property type="project" value="UniProtKB-KW"/>
</dbReference>
<dbReference type="InterPro" id="IPR002918">
    <property type="entry name" value="Lipase_EstA/Esterase_EstB"/>
</dbReference>
<organism evidence="1 2">
    <name type="scientific">Halomarina salina</name>
    <dbReference type="NCBI Taxonomy" id="1872699"/>
    <lineage>
        <taxon>Archaea</taxon>
        <taxon>Methanobacteriati</taxon>
        <taxon>Methanobacteriota</taxon>
        <taxon>Stenosarchaea group</taxon>
        <taxon>Halobacteria</taxon>
        <taxon>Halobacteriales</taxon>
        <taxon>Natronomonadaceae</taxon>
        <taxon>Halomarina</taxon>
    </lineage>
</organism>
<dbReference type="InterPro" id="IPR029058">
    <property type="entry name" value="AB_hydrolase_fold"/>
</dbReference>
<comment type="caution">
    <text evidence="1">The sequence shown here is derived from an EMBL/GenBank/DDBJ whole genome shotgun (WGS) entry which is preliminary data.</text>
</comment>
<dbReference type="EMBL" id="JBHSQH010000001">
    <property type="protein sequence ID" value="MFC5972318.1"/>
    <property type="molecule type" value="Genomic_DNA"/>
</dbReference>
<dbReference type="PANTHER" id="PTHR32015:SF1">
    <property type="entry name" value="LIPASE"/>
    <property type="match status" value="1"/>
</dbReference>
<accession>A0ABD5RPA3</accession>
<gene>
    <name evidence="1" type="ORF">ACFPYI_13335</name>
</gene>
<sequence length="247" mass="26472">MSQRTRRGVLRAVGAVGASAIGANAVGTATASGSATVQRPGPEPVLLVHGFGDTGETPWWDVARHYFEDVGYPESAVHYINLGEVPGTTVDSPEVYAEAVQAKLESVSDEHGSAVDVVAHSMGGLDSRWCVEKLDGAQYVDDLVTLGTPHRGTYAAYLAELTPGGRDMQPGSEFLTDLNDGQLAEGVSYAALWSSVDELIDPSYYASLPEPELSSVESALNENTGYQEHVQLVYDRSVFDQYYPLLD</sequence>
<dbReference type="Proteomes" id="UP001596099">
    <property type="component" value="Unassembled WGS sequence"/>
</dbReference>
<keyword evidence="1" id="KW-0378">Hydrolase</keyword>
<keyword evidence="2" id="KW-1185">Reference proteome</keyword>
<dbReference type="RefSeq" id="WP_247415479.1">
    <property type="nucleotide sequence ID" value="NZ_JALLGW010000001.1"/>
</dbReference>
<evidence type="ECO:0000313" key="2">
    <source>
        <dbReference type="Proteomes" id="UP001596099"/>
    </source>
</evidence>
<dbReference type="Gene3D" id="3.40.50.1820">
    <property type="entry name" value="alpha/beta hydrolase"/>
    <property type="match status" value="1"/>
</dbReference>
<name>A0ABD5RPA3_9EURY</name>
<protein>
    <submittedName>
        <fullName evidence="1">Lipase family alpha/beta hydrolase</fullName>
    </submittedName>
</protein>
<dbReference type="SUPFAM" id="SSF53474">
    <property type="entry name" value="alpha/beta-Hydrolases"/>
    <property type="match status" value="1"/>
</dbReference>
<dbReference type="Pfam" id="PF02089">
    <property type="entry name" value="Palm_thioest"/>
    <property type="match status" value="1"/>
</dbReference>
<dbReference type="PANTHER" id="PTHR32015">
    <property type="entry name" value="FASTING INDUCED LIPASE"/>
    <property type="match status" value="1"/>
</dbReference>
<dbReference type="InterPro" id="IPR006311">
    <property type="entry name" value="TAT_signal"/>
</dbReference>
<reference evidence="1 2" key="1">
    <citation type="journal article" date="2019" name="Int. J. Syst. Evol. Microbiol.">
        <title>The Global Catalogue of Microorganisms (GCM) 10K type strain sequencing project: providing services to taxonomists for standard genome sequencing and annotation.</title>
        <authorList>
            <consortium name="The Broad Institute Genomics Platform"/>
            <consortium name="The Broad Institute Genome Sequencing Center for Infectious Disease"/>
            <person name="Wu L."/>
            <person name="Ma J."/>
        </authorList>
    </citation>
    <scope>NUCLEOTIDE SEQUENCE [LARGE SCALE GENOMIC DNA]</scope>
    <source>
        <strain evidence="1 2">CGMCC 1.12543</strain>
    </source>
</reference>